<sequence>AQKIVDDHRAKIQALAESAEREENAKKRVAELKGEKYAQLLERIKAREAKEAKKDERLVAHEKERKEMSRSLMKKMTGAFDKVQQHQQLTTENWAKARDERNAHMGDVLDRKSESQQFAQEEMIRLYKEKEEKIMERMDRKRELERERIVQSEGNYEVKLKFLNEQMEERQAAKEAAFKKTSESLQRAGEEVTKKNQERSQAVREGLEKRFTKKDQAVAAQRTARSLKNKEAKEKMNKQVAGSPRVDSFHEEMVRKREQHELMDELVHQNQMRLERSSEFARNEMLARIQENTARMDTIAEQQAALRLQKTQLLKEAMVEKARLTEAMRFVKVLPAHKESEPEKAETK</sequence>
<evidence type="ECO:0000256" key="1">
    <source>
        <dbReference type="SAM" id="Coils"/>
    </source>
</evidence>
<keyword evidence="4" id="KW-1185">Reference proteome</keyword>
<comment type="caution">
    <text evidence="3">The sequence shown here is derived from an EMBL/GenBank/DDBJ whole genome shotgun (WGS) entry which is preliminary data.</text>
</comment>
<feature type="coiled-coil region" evidence="1">
    <location>
        <begin position="5"/>
        <end position="35"/>
    </location>
</feature>
<feature type="region of interest" description="Disordered" evidence="2">
    <location>
        <begin position="50"/>
        <end position="69"/>
    </location>
</feature>
<evidence type="ECO:0000313" key="4">
    <source>
        <dbReference type="Proteomes" id="UP000654075"/>
    </source>
</evidence>
<dbReference type="AlphaFoldDB" id="A0A813GBX8"/>
<evidence type="ECO:0000256" key="2">
    <source>
        <dbReference type="SAM" id="MobiDB-lite"/>
    </source>
</evidence>
<accession>A0A813GBX8</accession>
<organism evidence="3 4">
    <name type="scientific">Polarella glacialis</name>
    <name type="common">Dinoflagellate</name>
    <dbReference type="NCBI Taxonomy" id="89957"/>
    <lineage>
        <taxon>Eukaryota</taxon>
        <taxon>Sar</taxon>
        <taxon>Alveolata</taxon>
        <taxon>Dinophyceae</taxon>
        <taxon>Suessiales</taxon>
        <taxon>Suessiaceae</taxon>
        <taxon>Polarella</taxon>
    </lineage>
</organism>
<feature type="coiled-coil region" evidence="1">
    <location>
        <begin position="127"/>
        <end position="205"/>
    </location>
</feature>
<reference evidence="3" key="1">
    <citation type="submission" date="2021-02" db="EMBL/GenBank/DDBJ databases">
        <authorList>
            <person name="Dougan E. K."/>
            <person name="Rhodes N."/>
            <person name="Thang M."/>
            <person name="Chan C."/>
        </authorList>
    </citation>
    <scope>NUCLEOTIDE SEQUENCE</scope>
</reference>
<dbReference type="Proteomes" id="UP000654075">
    <property type="component" value="Unassembled WGS sequence"/>
</dbReference>
<feature type="compositionally biased region" description="Basic and acidic residues" evidence="2">
    <location>
        <begin position="228"/>
        <end position="237"/>
    </location>
</feature>
<gene>
    <name evidence="3" type="ORF">PGLA1383_LOCUS37908</name>
</gene>
<evidence type="ECO:0000313" key="3">
    <source>
        <dbReference type="EMBL" id="CAE8620345.1"/>
    </source>
</evidence>
<name>A0A813GBX8_POLGL</name>
<feature type="region of interest" description="Disordered" evidence="2">
    <location>
        <begin position="213"/>
        <end position="246"/>
    </location>
</feature>
<feature type="non-terminal residue" evidence="3">
    <location>
        <position position="1"/>
    </location>
</feature>
<protein>
    <submittedName>
        <fullName evidence="3">Uncharacterized protein</fullName>
    </submittedName>
</protein>
<proteinExistence type="predicted"/>
<dbReference type="EMBL" id="CAJNNV010027420">
    <property type="protein sequence ID" value="CAE8620345.1"/>
    <property type="molecule type" value="Genomic_DNA"/>
</dbReference>
<keyword evidence="1" id="KW-0175">Coiled coil</keyword>